<gene>
    <name evidence="1" type="ORF">P378_11390</name>
</gene>
<evidence type="ECO:0008006" key="3">
    <source>
        <dbReference type="Google" id="ProtNLM"/>
    </source>
</evidence>
<sequence>MLLASIDIGTNSTRFLLAEVNGGTVTALKSGLITTRLGQGINHGRLLPEAMERTVLAIEAFLKEIGPFIPGALLPLLPAPSGMRPTGRNFSGSPGRGPGWKWLSCPERGKRLPATGEYWLVCPLLRVPAWSWMWAVAAPR</sequence>
<protein>
    <recommendedName>
        <fullName evidence="3">Ppx/GppA phosphatase domain-containing protein</fullName>
    </recommendedName>
</protein>
<dbReference type="InterPro" id="IPR043129">
    <property type="entry name" value="ATPase_NBD"/>
</dbReference>
<evidence type="ECO:0000313" key="1">
    <source>
        <dbReference type="EMBL" id="PHJ38166.1"/>
    </source>
</evidence>
<accession>A0A2C6MFM6</accession>
<keyword evidence="2" id="KW-1185">Reference proteome</keyword>
<proteinExistence type="predicted"/>
<organism evidence="1 2">
    <name type="scientific">Desulforamulus profundi</name>
    <dbReference type="NCBI Taxonomy" id="1383067"/>
    <lineage>
        <taxon>Bacteria</taxon>
        <taxon>Bacillati</taxon>
        <taxon>Bacillota</taxon>
        <taxon>Clostridia</taxon>
        <taxon>Eubacteriales</taxon>
        <taxon>Peptococcaceae</taxon>
        <taxon>Desulforamulus</taxon>
    </lineage>
</organism>
<evidence type="ECO:0000313" key="2">
    <source>
        <dbReference type="Proteomes" id="UP000222564"/>
    </source>
</evidence>
<comment type="caution">
    <text evidence="1">The sequence shown here is derived from an EMBL/GenBank/DDBJ whole genome shotgun (WGS) entry which is preliminary data.</text>
</comment>
<reference evidence="1 2" key="1">
    <citation type="submission" date="2013-09" db="EMBL/GenBank/DDBJ databases">
        <title>Biodegradation of hydrocarbons in the deep terrestrial subsurface : characterization of a microbial consortium composed of two Desulfotomaculum species originating from a deep geological formation.</title>
        <authorList>
            <person name="Aullo T."/>
            <person name="Berlendis S."/>
            <person name="Lascourreges J.-F."/>
            <person name="Dessort D."/>
            <person name="Saint-Laurent S."/>
            <person name="Schraauwers B."/>
            <person name="Mas J."/>
            <person name="Magot M."/>
            <person name="Ranchou-Peyruse A."/>
        </authorList>
    </citation>
    <scope>NUCLEOTIDE SEQUENCE [LARGE SCALE GENOMIC DNA]</scope>
    <source>
        <strain evidence="1 2">Bs107</strain>
    </source>
</reference>
<dbReference type="AlphaFoldDB" id="A0A2C6MFM6"/>
<dbReference type="SUPFAM" id="SSF53067">
    <property type="entry name" value="Actin-like ATPase domain"/>
    <property type="match status" value="1"/>
</dbReference>
<dbReference type="EMBL" id="AWQQ01000055">
    <property type="protein sequence ID" value="PHJ38166.1"/>
    <property type="molecule type" value="Genomic_DNA"/>
</dbReference>
<dbReference type="Proteomes" id="UP000222564">
    <property type="component" value="Unassembled WGS sequence"/>
</dbReference>
<dbReference type="Gene3D" id="3.30.420.40">
    <property type="match status" value="1"/>
</dbReference>
<name>A0A2C6MFM6_9FIRM</name>